<comment type="caution">
    <text evidence="1">The sequence shown here is derived from an EMBL/GenBank/DDBJ whole genome shotgun (WGS) entry which is preliminary data.</text>
</comment>
<keyword evidence="1" id="KW-0560">Oxidoreductase</keyword>
<keyword evidence="2" id="KW-1185">Reference proteome</keyword>
<name>A0ACC6RX50_9BURK</name>
<accession>A0ACC6RX50</accession>
<gene>
    <name evidence="1" type="ORF">VSR83_40225</name>
</gene>
<dbReference type="Proteomes" id="UP001392318">
    <property type="component" value="Unassembled WGS sequence"/>
</dbReference>
<dbReference type="EC" id="1.11.1.-" evidence="1"/>
<evidence type="ECO:0000313" key="1">
    <source>
        <dbReference type="EMBL" id="MEM5406144.1"/>
    </source>
</evidence>
<protein>
    <submittedName>
        <fullName evidence="1">OsmC family protein</fullName>
        <ecNumber evidence="1">1.11.1.-</ecNumber>
    </submittedName>
</protein>
<organism evidence="1 2">
    <name type="scientific">Paraburkholderia unamae</name>
    <dbReference type="NCBI Taxonomy" id="219649"/>
    <lineage>
        <taxon>Bacteria</taxon>
        <taxon>Pseudomonadati</taxon>
        <taxon>Pseudomonadota</taxon>
        <taxon>Betaproteobacteria</taxon>
        <taxon>Burkholderiales</taxon>
        <taxon>Burkholderiaceae</taxon>
        <taxon>Paraburkholderia</taxon>
    </lineage>
</organism>
<reference evidence="1" key="1">
    <citation type="submission" date="2024-01" db="EMBL/GenBank/DDBJ databases">
        <title>The diversity of rhizobia nodulating Mimosa spp. in eleven states of Brazil covering several biomes is determined by host plant, location, and edaphic factors.</title>
        <authorList>
            <person name="Rouws L."/>
            <person name="Barauna A."/>
            <person name="Beukes C."/>
            <person name="De Faria S.M."/>
            <person name="Gross E."/>
            <person name="Dos Reis Junior F.B."/>
            <person name="Simon M."/>
            <person name="Maluk M."/>
            <person name="Odee D.W."/>
            <person name="Kenicer G."/>
            <person name="Young J.P.W."/>
            <person name="Reis V.M."/>
            <person name="Zilli J."/>
            <person name="James E.K."/>
        </authorList>
    </citation>
    <scope>NUCLEOTIDE SEQUENCE</scope>
    <source>
        <strain evidence="1">JPY452</strain>
    </source>
</reference>
<evidence type="ECO:0000313" key="2">
    <source>
        <dbReference type="Proteomes" id="UP001392318"/>
    </source>
</evidence>
<keyword evidence="1" id="KW-0575">Peroxidase</keyword>
<sequence length="182" mass="19512">MNTLINGIDTAAVTQMAARAVASGTNPKARFEVNTRWDGQTRMVATVDGYSLGGEHYARAFTIVSDEPTELGGHDTGPNPVELLMAGLNACISVTYAAVAAMKGISIRSLRIETSGELDTRGFLGVDEAINPGFNEIHYRVQIEAEGTPEQISEIHQTVLKRSVNLANLSKAVRMVPTLKIA</sequence>
<proteinExistence type="predicted"/>
<dbReference type="EMBL" id="JAYMRU010000061">
    <property type="protein sequence ID" value="MEM5406144.1"/>
    <property type="molecule type" value="Genomic_DNA"/>
</dbReference>